<keyword evidence="3" id="KW-1185">Reference proteome</keyword>
<proteinExistence type="predicted"/>
<name>A0A2J8A0I9_9CHLO</name>
<dbReference type="OrthoDB" id="271325at2759"/>
<dbReference type="InterPro" id="IPR058768">
    <property type="entry name" value="MCM9_N"/>
</dbReference>
<dbReference type="SUPFAM" id="SSF50249">
    <property type="entry name" value="Nucleic acid-binding proteins"/>
    <property type="match status" value="1"/>
</dbReference>
<dbReference type="InterPro" id="IPR012340">
    <property type="entry name" value="NA-bd_OB-fold"/>
</dbReference>
<dbReference type="AlphaFoldDB" id="A0A2J8A0I9"/>
<evidence type="ECO:0000259" key="1">
    <source>
        <dbReference type="Pfam" id="PF26066"/>
    </source>
</evidence>
<dbReference type="Pfam" id="PF26066">
    <property type="entry name" value="MCM9_N"/>
    <property type="match status" value="1"/>
</dbReference>
<evidence type="ECO:0000313" key="3">
    <source>
        <dbReference type="Proteomes" id="UP000236333"/>
    </source>
</evidence>
<reference evidence="2 3" key="1">
    <citation type="journal article" date="2017" name="Mol. Biol. Evol.">
        <title>The 4-celled Tetrabaena socialis nuclear genome reveals the essential components for genetic control of cell number at the origin of multicellularity in the volvocine lineage.</title>
        <authorList>
            <person name="Featherston J."/>
            <person name="Arakaki Y."/>
            <person name="Hanschen E.R."/>
            <person name="Ferris P.J."/>
            <person name="Michod R.E."/>
            <person name="Olson B.J.S.C."/>
            <person name="Nozaki H."/>
            <person name="Durand P.M."/>
        </authorList>
    </citation>
    <scope>NUCLEOTIDE SEQUENCE [LARGE SCALE GENOMIC DNA]</scope>
    <source>
        <strain evidence="2 3">NIES-571</strain>
    </source>
</reference>
<sequence>MDAIRAAALRVVLKCCAQDLERIVRRASAQEEHFGLSISLISLADHEPALAEALYARPMEVLTLLDEATVQAQVEMCAAVGRQHAEQQRRQSPAGGGQPQAALPCVNVYDNVHVRLVGLPTSLDPRPMPMRPSLSRLGCAQLHQLLSINGTVVRAGPVRMWESIQVYECTRCKTQ</sequence>
<feature type="domain" description="MCM9 N-terminal" evidence="1">
    <location>
        <begin position="12"/>
        <end position="86"/>
    </location>
</feature>
<dbReference type="EMBL" id="PGGS01000263">
    <property type="protein sequence ID" value="PNH06034.1"/>
    <property type="molecule type" value="Genomic_DNA"/>
</dbReference>
<gene>
    <name evidence="2" type="ORF">TSOC_007632</name>
</gene>
<comment type="caution">
    <text evidence="2">The sequence shown here is derived from an EMBL/GenBank/DDBJ whole genome shotgun (WGS) entry which is preliminary data.</text>
</comment>
<accession>A0A2J8A0I9</accession>
<protein>
    <recommendedName>
        <fullName evidence="1">MCM9 N-terminal domain-containing protein</fullName>
    </recommendedName>
</protein>
<evidence type="ECO:0000313" key="2">
    <source>
        <dbReference type="EMBL" id="PNH06034.1"/>
    </source>
</evidence>
<organism evidence="2 3">
    <name type="scientific">Tetrabaena socialis</name>
    <dbReference type="NCBI Taxonomy" id="47790"/>
    <lineage>
        <taxon>Eukaryota</taxon>
        <taxon>Viridiplantae</taxon>
        <taxon>Chlorophyta</taxon>
        <taxon>core chlorophytes</taxon>
        <taxon>Chlorophyceae</taxon>
        <taxon>CS clade</taxon>
        <taxon>Chlamydomonadales</taxon>
        <taxon>Tetrabaenaceae</taxon>
        <taxon>Tetrabaena</taxon>
    </lineage>
</organism>
<dbReference type="Proteomes" id="UP000236333">
    <property type="component" value="Unassembled WGS sequence"/>
</dbReference>